<accession>A0A8S5V9W7</accession>
<dbReference type="NCBIfam" id="TIGR01445">
    <property type="entry name" value="intein_Nterm"/>
    <property type="match status" value="1"/>
</dbReference>
<feature type="domain" description="Hint" evidence="1">
    <location>
        <begin position="497"/>
        <end position="542"/>
    </location>
</feature>
<name>A0A8S5V9W7_9CAUD</name>
<proteinExistence type="predicted"/>
<dbReference type="SUPFAM" id="SSF54060">
    <property type="entry name" value="His-Me finger endonucleases"/>
    <property type="match status" value="2"/>
</dbReference>
<dbReference type="Gene3D" id="3.90.75.20">
    <property type="match status" value="2"/>
</dbReference>
<dbReference type="InterPro" id="IPR006141">
    <property type="entry name" value="Intein_N"/>
</dbReference>
<dbReference type="InterPro" id="IPR027417">
    <property type="entry name" value="P-loop_NTPase"/>
</dbReference>
<dbReference type="InterPro" id="IPR044925">
    <property type="entry name" value="His-Me_finger_sf"/>
</dbReference>
<evidence type="ECO:0000259" key="1">
    <source>
        <dbReference type="SMART" id="SM00305"/>
    </source>
</evidence>
<dbReference type="InterPro" id="IPR010902">
    <property type="entry name" value="NUMOD4"/>
</dbReference>
<reference evidence="4" key="1">
    <citation type="journal article" date="2021" name="Proc. Natl. Acad. Sci. U.S.A.">
        <title>A Catalog of Tens of Thousands of Viruses from Human Metagenomes Reveals Hidden Associations with Chronic Diseases.</title>
        <authorList>
            <person name="Tisza M.J."/>
            <person name="Buck C.B."/>
        </authorList>
    </citation>
    <scope>NUCLEOTIDE SEQUENCE</scope>
    <source>
        <strain evidence="4">CtUml7</strain>
    </source>
</reference>
<dbReference type="Gene3D" id="3.30.420.240">
    <property type="match status" value="1"/>
</dbReference>
<sequence length="1170" mass="134023">MEKKIVTLTREQFEIYRTCKVNPFYFANFVYIIHPVKGKVKFNLYEYQRAVLWNFLNNRFNIILKFRQAGLTELIAFFCLWLAMFNDNKNIQIISIKDMVAKRVLKRIKYMYKNLPEWLQTPVTQIRGDSFGTATVLEFVNGSSITSVPTTEEAGRSEAVSLLVIDEAAIVRWADRIWAAAFPTLSCAIYSTPILYQKKISLGKINGKEKFRLYTKVIELGSICPKERGVKEISSEEVYTLTHEGNWRKITHTQNKGNLETWYVEDTHGNIGGYTPAHRLFTTSGWKTVREIIEEDLNIVGVDTKIKDFGDVNTITKPPLVEEIKPIKDFPDFYISNLGNVYRKKKGNLTKVAQRKNKSGYFRVGLSYGTKRETGDCKNQGKSKLFQRNVHVLVAEAFLGQKPNGYQVDHIDNDKSHNYITNLRYVTPKENIEKAYKENLGLYLNPISGDRLPDLVKRGKILEMRKRGYSYKEIANEVYPDNLQASKFVKRIFEERGGRVYISKLTLVKKTIEPIYDIQVEGDHSYISADGFVNHNTGGSAILNSCVTGDTEIVTKNGPLRIDTVCPKEIGIQDISYLGIEVLSHTGNWRKVTHSVNKGVLKTWEVEDEYGNKLRCTPAHKLYTTQGWRSVGRIVREGSNIITFDTGFKKLENEKTEKPSIEVFKNIPGYPKYMLSNWGKLYIKDGDSLIEKEPMLGNSGYYRVKLWEKGESKNFSLSGLVAKLFIGDIPEGYVVDHIDCNHAHNYVTNLQIISQSENTKRVVNLSPTFKVAPSVGDKFPDILLIGKIKEKYQKYGNSYGSSKIIIKEIEDELGLRVNKSYVSRVINNRRVTKVNISKLKLVNVTYENIYDISVEEDQSYICNSLYINHNTPMGVGNFFHKQWVDAKNGDSYFNAIRLYWQMHPERNEEWYNSMAKSLGPRRTAQEIDGDFLSSGNTVFDLNCIRAIEECLPYPDDYLSIEQNGKLFIRRFAKPGERCFIGADVAIGRANDYSAFSVMNRYGEELAYFRGKINPSKYANLLMHTGKRFNNALIAPESNDIGLAVTSKIQDHGYPNLYYAKKLLKKKGKSKPEVEDIPGWYTTTSTRPIIIDELEEDIRFDQVNICNKFFVDESYTFIFDSRNRPVAMGKDKANDDNIYDDDAVYTDDCIMAEAITNYIRKGKKNLVTNPI</sequence>
<dbReference type="InterPro" id="IPR003587">
    <property type="entry name" value="Hint_dom_N"/>
</dbReference>
<dbReference type="NCBIfam" id="TIGR01443">
    <property type="entry name" value="intein_Cterm"/>
    <property type="match status" value="1"/>
</dbReference>
<dbReference type="InterPro" id="IPR030934">
    <property type="entry name" value="Intein_C"/>
</dbReference>
<feature type="domain" description="HNH nuclease" evidence="3">
    <location>
        <begin position="711"/>
        <end position="759"/>
    </location>
</feature>
<dbReference type="EMBL" id="BK016230">
    <property type="protein sequence ID" value="DAG03399.1"/>
    <property type="molecule type" value="Genomic_DNA"/>
</dbReference>
<dbReference type="InterPro" id="IPR003615">
    <property type="entry name" value="HNH_nuc"/>
</dbReference>
<protein>
    <submittedName>
        <fullName evidence="4">Large terminase protein</fullName>
    </submittedName>
</protein>
<dbReference type="GO" id="GO:0016539">
    <property type="term" value="P:intein-mediated protein splicing"/>
    <property type="evidence" value="ECO:0007669"/>
    <property type="project" value="InterPro"/>
</dbReference>
<dbReference type="Pfam" id="PF13392">
    <property type="entry name" value="HNH_3"/>
    <property type="match status" value="2"/>
</dbReference>
<organism evidence="4">
    <name type="scientific">Ackermannviridae sp. ctUml7</name>
    <dbReference type="NCBI Taxonomy" id="2825753"/>
    <lineage>
        <taxon>Viruses</taxon>
        <taxon>Duplodnaviria</taxon>
        <taxon>Heunggongvirae</taxon>
        <taxon>Uroviricota</taxon>
        <taxon>Caudoviricetes</taxon>
        <taxon>Pantevenvirales</taxon>
        <taxon>Ackermannviridae</taxon>
    </lineage>
</organism>
<dbReference type="CDD" id="cd00085">
    <property type="entry name" value="HNHc"/>
    <property type="match status" value="1"/>
</dbReference>
<dbReference type="PROSITE" id="PS50818">
    <property type="entry name" value="INTEIN_C_TER"/>
    <property type="match status" value="2"/>
</dbReference>
<feature type="domain" description="HNH nuclease" evidence="3">
    <location>
        <begin position="380"/>
        <end position="432"/>
    </location>
</feature>
<dbReference type="SMART" id="SM00305">
    <property type="entry name" value="HintC"/>
    <property type="match status" value="2"/>
</dbReference>
<dbReference type="SUPFAM" id="SSF51294">
    <property type="entry name" value="Hedgehog/intein (Hint) domain"/>
    <property type="match status" value="2"/>
</dbReference>
<feature type="domain" description="Hint" evidence="2">
    <location>
        <begin position="544"/>
        <end position="645"/>
    </location>
</feature>
<evidence type="ECO:0000259" key="3">
    <source>
        <dbReference type="SMART" id="SM00507"/>
    </source>
</evidence>
<evidence type="ECO:0000313" key="4">
    <source>
        <dbReference type="EMBL" id="DAG03399.1"/>
    </source>
</evidence>
<evidence type="ECO:0000259" key="2">
    <source>
        <dbReference type="SMART" id="SM00306"/>
    </source>
</evidence>
<dbReference type="CDD" id="cd00081">
    <property type="entry name" value="Hint"/>
    <property type="match status" value="1"/>
</dbReference>
<dbReference type="InterPro" id="IPR036844">
    <property type="entry name" value="Hint_dom_sf"/>
</dbReference>
<dbReference type="GO" id="GO:0016788">
    <property type="term" value="F:hydrolase activity, acting on ester bonds"/>
    <property type="evidence" value="ECO:0007669"/>
    <property type="project" value="InterPro"/>
</dbReference>
<dbReference type="SMART" id="SM00507">
    <property type="entry name" value="HNHc"/>
    <property type="match status" value="2"/>
</dbReference>
<dbReference type="InterPro" id="IPR003586">
    <property type="entry name" value="Hint_dom_C"/>
</dbReference>
<dbReference type="SMART" id="SM00306">
    <property type="entry name" value="HintN"/>
    <property type="match status" value="1"/>
</dbReference>
<dbReference type="Pfam" id="PF07463">
    <property type="entry name" value="NUMOD4"/>
    <property type="match status" value="1"/>
</dbReference>
<feature type="domain" description="Hint" evidence="1">
    <location>
        <begin position="828"/>
        <end position="876"/>
    </location>
</feature>
<dbReference type="PROSITE" id="PS50817">
    <property type="entry name" value="INTEIN_N_TER"/>
    <property type="match status" value="1"/>
</dbReference>
<dbReference type="Gene3D" id="2.170.16.10">
    <property type="entry name" value="Hedgehog/Intein (Hint) domain"/>
    <property type="match status" value="2"/>
</dbReference>
<dbReference type="Gene3D" id="3.40.50.300">
    <property type="entry name" value="P-loop containing nucleotide triphosphate hydrolases"/>
    <property type="match status" value="1"/>
</dbReference>